<organism evidence="2 3">
    <name type="scientific">Rosa chinensis</name>
    <name type="common">China rose</name>
    <dbReference type="NCBI Taxonomy" id="74649"/>
    <lineage>
        <taxon>Eukaryota</taxon>
        <taxon>Viridiplantae</taxon>
        <taxon>Streptophyta</taxon>
        <taxon>Embryophyta</taxon>
        <taxon>Tracheophyta</taxon>
        <taxon>Spermatophyta</taxon>
        <taxon>Magnoliopsida</taxon>
        <taxon>eudicotyledons</taxon>
        <taxon>Gunneridae</taxon>
        <taxon>Pentapetalae</taxon>
        <taxon>rosids</taxon>
        <taxon>fabids</taxon>
        <taxon>Rosales</taxon>
        <taxon>Rosaceae</taxon>
        <taxon>Rosoideae</taxon>
        <taxon>Rosoideae incertae sedis</taxon>
        <taxon>Rosa</taxon>
    </lineage>
</organism>
<dbReference type="EMBL" id="PDCK01000040">
    <property type="protein sequence ID" value="PRQ46202.1"/>
    <property type="molecule type" value="Genomic_DNA"/>
</dbReference>
<reference evidence="2 3" key="1">
    <citation type="journal article" date="2018" name="Nat. Genet.">
        <title>The Rosa genome provides new insights in the design of modern roses.</title>
        <authorList>
            <person name="Bendahmane M."/>
        </authorList>
    </citation>
    <scope>NUCLEOTIDE SEQUENCE [LARGE SCALE GENOMIC DNA]</scope>
    <source>
        <strain evidence="3">cv. Old Blush</strain>
    </source>
</reference>
<dbReference type="Proteomes" id="UP000238479">
    <property type="component" value="Chromosome 2"/>
</dbReference>
<name>A0A2P6RID7_ROSCH</name>
<dbReference type="OMA" id="PCFLENK"/>
<feature type="compositionally biased region" description="Low complexity" evidence="1">
    <location>
        <begin position="57"/>
        <end position="78"/>
    </location>
</feature>
<dbReference type="PANTHER" id="PTHR33670:SF15">
    <property type="entry name" value="OS02G0797600 PROTEIN"/>
    <property type="match status" value="1"/>
</dbReference>
<evidence type="ECO:0000313" key="2">
    <source>
        <dbReference type="EMBL" id="PRQ46202.1"/>
    </source>
</evidence>
<feature type="region of interest" description="Disordered" evidence="1">
    <location>
        <begin position="54"/>
        <end position="103"/>
    </location>
</feature>
<dbReference type="PANTHER" id="PTHR33670">
    <property type="entry name" value="SPLICING FACTOR, PROLINE- AND GLUTAMINE-RICH-LIKE"/>
    <property type="match status" value="1"/>
</dbReference>
<keyword evidence="3" id="KW-1185">Reference proteome</keyword>
<evidence type="ECO:0000256" key="1">
    <source>
        <dbReference type="SAM" id="MobiDB-lite"/>
    </source>
</evidence>
<proteinExistence type="predicted"/>
<protein>
    <submittedName>
        <fullName evidence="2">Uncharacterized protein</fullName>
    </submittedName>
</protein>
<evidence type="ECO:0000313" key="3">
    <source>
        <dbReference type="Proteomes" id="UP000238479"/>
    </source>
</evidence>
<comment type="caution">
    <text evidence="2">The sequence shown here is derived from an EMBL/GenBank/DDBJ whole genome shotgun (WGS) entry which is preliminary data.</text>
</comment>
<dbReference type="Gramene" id="PRQ46202">
    <property type="protein sequence ID" value="PRQ46202"/>
    <property type="gene ID" value="RchiOBHm_Chr2g0086511"/>
</dbReference>
<accession>A0A2P6RID7</accession>
<gene>
    <name evidence="2" type="ORF">RchiOBHm_Chr2g0086511</name>
</gene>
<dbReference type="AlphaFoldDB" id="A0A2P6RID7"/>
<sequence length="229" mass="25231">MDMYIAISTITKNKKQKKNKIPKIRKAVEKMGTAILRSQDCLRDRFRHEALALTLTSRSGSRRSPNFPNPNPNSGSNGAQSRRRKRSPVGVQSNQRDRYGDRMVAKVPGKNLVMGQVKILRRGEALNPATEDKRVVGVGGRDDRKAREESVECSDSDLVLGSTDRLGPDPETVQKQIKVAEFKVMDAIYAGSGAYYASPPPSSVPLPAFLAKNGAATSDLRRLLRLDLV</sequence>